<evidence type="ECO:0000313" key="5">
    <source>
        <dbReference type="Proteomes" id="UP000242869"/>
    </source>
</evidence>
<evidence type="ECO:0000256" key="1">
    <source>
        <dbReference type="ARBA" id="ARBA00022801"/>
    </source>
</evidence>
<feature type="domain" description="BD-FAE-like" evidence="3">
    <location>
        <begin position="66"/>
        <end position="284"/>
    </location>
</feature>
<dbReference type="RefSeq" id="WP_218142684.1">
    <property type="nucleotide sequence ID" value="NZ_FOVE01000012.1"/>
</dbReference>
<accession>A0A1I5A6D3</accession>
<dbReference type="GO" id="GO:0016787">
    <property type="term" value="F:hydrolase activity"/>
    <property type="evidence" value="ECO:0007669"/>
    <property type="project" value="UniProtKB-KW"/>
</dbReference>
<feature type="chain" id="PRO_5017368516" evidence="2">
    <location>
        <begin position="20"/>
        <end position="326"/>
    </location>
</feature>
<gene>
    <name evidence="4" type="ORF">SAMN05660284_01828</name>
</gene>
<reference evidence="5" key="1">
    <citation type="submission" date="2016-10" db="EMBL/GenBank/DDBJ databases">
        <authorList>
            <person name="Varghese N."/>
            <person name="Submissions S."/>
        </authorList>
    </citation>
    <scope>NUCLEOTIDE SEQUENCE [LARGE SCALE GENOMIC DNA]</scope>
    <source>
        <strain evidence="5">DSM 6150</strain>
    </source>
</reference>
<dbReference type="EMBL" id="FOVE01000012">
    <property type="protein sequence ID" value="SFN58032.1"/>
    <property type="molecule type" value="Genomic_DNA"/>
</dbReference>
<dbReference type="PANTHER" id="PTHR48081">
    <property type="entry name" value="AB HYDROLASE SUPERFAMILY PROTEIN C4A8.06C"/>
    <property type="match status" value="1"/>
</dbReference>
<dbReference type="SUPFAM" id="SSF53474">
    <property type="entry name" value="alpha/beta-Hydrolases"/>
    <property type="match status" value="1"/>
</dbReference>
<feature type="signal peptide" evidence="2">
    <location>
        <begin position="1"/>
        <end position="19"/>
    </location>
</feature>
<evidence type="ECO:0000259" key="3">
    <source>
        <dbReference type="Pfam" id="PF20434"/>
    </source>
</evidence>
<evidence type="ECO:0000256" key="2">
    <source>
        <dbReference type="SAM" id="SignalP"/>
    </source>
</evidence>
<keyword evidence="2" id="KW-0732">Signal</keyword>
<name>A0A1I5A6D3_9NEIS</name>
<protein>
    <submittedName>
        <fullName evidence="4">Acetyl esterase/lipase</fullName>
    </submittedName>
</protein>
<keyword evidence="5" id="KW-1185">Reference proteome</keyword>
<dbReference type="PROSITE" id="PS51257">
    <property type="entry name" value="PROKAR_LIPOPROTEIN"/>
    <property type="match status" value="1"/>
</dbReference>
<organism evidence="4 5">
    <name type="scientific">Formivibrio citricus</name>
    <dbReference type="NCBI Taxonomy" id="83765"/>
    <lineage>
        <taxon>Bacteria</taxon>
        <taxon>Pseudomonadati</taxon>
        <taxon>Pseudomonadota</taxon>
        <taxon>Betaproteobacteria</taxon>
        <taxon>Neisseriales</taxon>
        <taxon>Chitinibacteraceae</taxon>
        <taxon>Formivibrio</taxon>
    </lineage>
</organism>
<dbReference type="PANTHER" id="PTHR48081:SF13">
    <property type="entry name" value="ALPHA_BETA HYDROLASE"/>
    <property type="match status" value="1"/>
</dbReference>
<keyword evidence="1" id="KW-0378">Hydrolase</keyword>
<dbReference type="InterPro" id="IPR049492">
    <property type="entry name" value="BD-FAE-like_dom"/>
</dbReference>
<dbReference type="AlphaFoldDB" id="A0A1I5A6D3"/>
<evidence type="ECO:0000313" key="4">
    <source>
        <dbReference type="EMBL" id="SFN58032.1"/>
    </source>
</evidence>
<dbReference type="Proteomes" id="UP000242869">
    <property type="component" value="Unassembled WGS sequence"/>
</dbReference>
<dbReference type="Pfam" id="PF20434">
    <property type="entry name" value="BD-FAE"/>
    <property type="match status" value="1"/>
</dbReference>
<dbReference type="InterPro" id="IPR050300">
    <property type="entry name" value="GDXG_lipolytic_enzyme"/>
</dbReference>
<dbReference type="Gene3D" id="3.40.50.1820">
    <property type="entry name" value="alpha/beta hydrolase"/>
    <property type="match status" value="1"/>
</dbReference>
<dbReference type="InterPro" id="IPR029058">
    <property type="entry name" value="AB_hydrolase_fold"/>
</dbReference>
<dbReference type="STRING" id="83765.SAMN05660284_01828"/>
<sequence>MKKIPPMFLLASVACISVACTVPSSNLPPLPEQGVMPTRPVKADTSWIKTQHLDVAYAKTSPSQKLDLYLPNEGAEPFPLIIEIHGGGFALGKKSGNIAPMLEGLKRGYAVASIDYRLSGEAKFPAAINDVKAAIRFLRANAAQYRLDSNRFATWGGSAGGNLSALAATSAGVAALTDPALGHADVSDAVQAAVDWFGPLDFTTMDAQFAAQGTSGVMGLTSSPNSFESRYLGKTVGTPEAQPLAALANPITHVGAKTPPMYIQHGAADRNVPITQSKQLAEKLVSTIGQDKVVFETLDAGHGGPKFDAPANAAKILDFLDKHLKR</sequence>
<proteinExistence type="predicted"/>